<dbReference type="OrthoDB" id="5526340at2"/>
<sequence>MKRSEIPSLDDLRAFEAVARLGSVRAAADELALTHGAISRRVTKLSRDLDIRLVTPDGRGIAMTPEGELLSDATSKALALIGETLTSIRLQKVNAPIVLSCERSVAMRWLIPRLSQFQDAHPDIPVHLSVGGGTLNFARDGVTLAVRRLDFPIDPDWQIIPLFDEEIGAVMTPEMIGAFQAGNYIGLGSKTRPNAWSTWLDQIPNAPKPAEIRLFDHHFLLAEAAAGGLGVAVCPQIVACDDLERGRLIAPLGFVDDGSTYGLIHPRHSELSEEIGSLVQWICSAFASVGA</sequence>
<gene>
    <name evidence="6" type="ORF">EBB79_10400</name>
</gene>
<dbReference type="GO" id="GO:0003700">
    <property type="term" value="F:DNA-binding transcription factor activity"/>
    <property type="evidence" value="ECO:0007669"/>
    <property type="project" value="InterPro"/>
</dbReference>
<proteinExistence type="inferred from homology"/>
<dbReference type="Pfam" id="PF00126">
    <property type="entry name" value="HTH_1"/>
    <property type="match status" value="1"/>
</dbReference>
<dbReference type="EMBL" id="CP033219">
    <property type="protein sequence ID" value="AZV80406.1"/>
    <property type="molecule type" value="Genomic_DNA"/>
</dbReference>
<organism evidence="6 7">
    <name type="scientific">Parasedimentitalea marina</name>
    <dbReference type="NCBI Taxonomy" id="2483033"/>
    <lineage>
        <taxon>Bacteria</taxon>
        <taxon>Pseudomonadati</taxon>
        <taxon>Pseudomonadota</taxon>
        <taxon>Alphaproteobacteria</taxon>
        <taxon>Rhodobacterales</taxon>
        <taxon>Paracoccaceae</taxon>
        <taxon>Parasedimentitalea</taxon>
    </lineage>
</organism>
<evidence type="ECO:0000313" key="6">
    <source>
        <dbReference type="EMBL" id="AZV80406.1"/>
    </source>
</evidence>
<evidence type="ECO:0000259" key="5">
    <source>
        <dbReference type="PROSITE" id="PS50931"/>
    </source>
</evidence>
<keyword evidence="3" id="KW-0238">DNA-binding</keyword>
<dbReference type="InterPro" id="IPR058163">
    <property type="entry name" value="LysR-type_TF_proteobact-type"/>
</dbReference>
<dbReference type="InterPro" id="IPR000847">
    <property type="entry name" value="LysR_HTH_N"/>
</dbReference>
<reference evidence="6 7" key="1">
    <citation type="submission" date="2018-10" db="EMBL/GenBank/DDBJ databases">
        <title>Parasedimentitalea marina sp. nov., a psychrophilic bacterium isolated from deep seawater of the New Britain Trench.</title>
        <authorList>
            <person name="Cao J."/>
        </authorList>
    </citation>
    <scope>NUCLEOTIDE SEQUENCE [LARGE SCALE GENOMIC DNA]</scope>
    <source>
        <strain evidence="6 7">W43</strain>
    </source>
</reference>
<keyword evidence="7" id="KW-1185">Reference proteome</keyword>
<evidence type="ECO:0000256" key="2">
    <source>
        <dbReference type="ARBA" id="ARBA00023015"/>
    </source>
</evidence>
<keyword evidence="4" id="KW-0804">Transcription</keyword>
<evidence type="ECO:0000256" key="1">
    <source>
        <dbReference type="ARBA" id="ARBA00009437"/>
    </source>
</evidence>
<dbReference type="Gene3D" id="3.40.190.10">
    <property type="entry name" value="Periplasmic binding protein-like II"/>
    <property type="match status" value="2"/>
</dbReference>
<dbReference type="PANTHER" id="PTHR30537:SF74">
    <property type="entry name" value="HTH-TYPE TRANSCRIPTIONAL REGULATOR TRPI"/>
    <property type="match status" value="1"/>
</dbReference>
<dbReference type="InterPro" id="IPR036390">
    <property type="entry name" value="WH_DNA-bd_sf"/>
</dbReference>
<dbReference type="InterPro" id="IPR005119">
    <property type="entry name" value="LysR_subst-bd"/>
</dbReference>
<dbReference type="SUPFAM" id="SSF53850">
    <property type="entry name" value="Periplasmic binding protein-like II"/>
    <property type="match status" value="1"/>
</dbReference>
<dbReference type="GO" id="GO:0006351">
    <property type="term" value="P:DNA-templated transcription"/>
    <property type="evidence" value="ECO:0007669"/>
    <property type="project" value="TreeGrafter"/>
</dbReference>
<dbReference type="Proteomes" id="UP000283063">
    <property type="component" value="Chromosome"/>
</dbReference>
<dbReference type="Gene3D" id="1.10.10.10">
    <property type="entry name" value="Winged helix-like DNA-binding domain superfamily/Winged helix DNA-binding domain"/>
    <property type="match status" value="1"/>
</dbReference>
<dbReference type="InterPro" id="IPR036388">
    <property type="entry name" value="WH-like_DNA-bd_sf"/>
</dbReference>
<keyword evidence="2" id="KW-0805">Transcription regulation</keyword>
<evidence type="ECO:0000313" key="7">
    <source>
        <dbReference type="Proteomes" id="UP000283063"/>
    </source>
</evidence>
<dbReference type="SUPFAM" id="SSF46785">
    <property type="entry name" value="Winged helix' DNA-binding domain"/>
    <property type="match status" value="1"/>
</dbReference>
<dbReference type="AlphaFoldDB" id="A0A3T0N8P9"/>
<dbReference type="RefSeq" id="WP_127748805.1">
    <property type="nucleotide sequence ID" value="NZ_CP033219.1"/>
</dbReference>
<dbReference type="GO" id="GO:0043565">
    <property type="term" value="F:sequence-specific DNA binding"/>
    <property type="evidence" value="ECO:0007669"/>
    <property type="project" value="TreeGrafter"/>
</dbReference>
<evidence type="ECO:0000256" key="4">
    <source>
        <dbReference type="ARBA" id="ARBA00023163"/>
    </source>
</evidence>
<dbReference type="Pfam" id="PF03466">
    <property type="entry name" value="LysR_substrate"/>
    <property type="match status" value="1"/>
</dbReference>
<dbReference type="KEGG" id="sedi:EBB79_10400"/>
<comment type="similarity">
    <text evidence="1">Belongs to the LysR transcriptional regulatory family.</text>
</comment>
<name>A0A3T0N8P9_9RHOB</name>
<dbReference type="PANTHER" id="PTHR30537">
    <property type="entry name" value="HTH-TYPE TRANSCRIPTIONAL REGULATOR"/>
    <property type="match status" value="1"/>
</dbReference>
<evidence type="ECO:0000256" key="3">
    <source>
        <dbReference type="ARBA" id="ARBA00023125"/>
    </source>
</evidence>
<protein>
    <submittedName>
        <fullName evidence="6">LysR family transcriptional regulator</fullName>
    </submittedName>
</protein>
<accession>A0A3T0N8P9</accession>
<feature type="domain" description="HTH lysR-type" evidence="5">
    <location>
        <begin position="7"/>
        <end position="64"/>
    </location>
</feature>
<dbReference type="PROSITE" id="PS50931">
    <property type="entry name" value="HTH_LYSR"/>
    <property type="match status" value="1"/>
</dbReference>